<feature type="transmembrane region" description="Helical" evidence="1">
    <location>
        <begin position="183"/>
        <end position="209"/>
    </location>
</feature>
<feature type="transmembrane region" description="Helical" evidence="1">
    <location>
        <begin position="84"/>
        <end position="115"/>
    </location>
</feature>
<evidence type="ECO:0008006" key="4">
    <source>
        <dbReference type="Google" id="ProtNLM"/>
    </source>
</evidence>
<accession>A0A428LY85</accession>
<sequence>MNTSAEYMWKLRAGQDTLLKEENDMSNFFTRGLNNRDALIISLVLSFAYVYPVINAGVYYIDDLARSQTGYLGWTPLGRPLSDFIFFILSFGGSTSVDVSPLPQILSFIVMGFTIRHISKNLFGEQTISSVICSSLIFLTPFFLHNVIYKYDSLSMVLSLSACVYAVYFRSQDKKIEVAVKSALLICSLCLYQVSAVAFIMLLSLTYLSEICKRNEISAKVLIIDALSLLSAYAIYFSILNLFINTKRSETIFSQNSWADLLLLNIKKFISMYTSGFGNFESSIILIGSLLAISIYIIILISKWKYLNNILTKFIACAFLVLPAALILASMLTIVILKESLILPRIATSFGFVLLWCALLIYIRFKTLAGVFGVLLTSSAIISSFALSSAAADQYSKDKMLISEIKQSITNNNELSRSKTTTFGIANESMVAKINSISFPIVKMINSRVYDGTASIMLTRSGLEGVNFSFARKMWMEKAISVCKKQIPVVNNNEFSIYNKDYQNYVFLGAPPRECLVK</sequence>
<feature type="transmembrane region" description="Helical" evidence="1">
    <location>
        <begin position="154"/>
        <end position="171"/>
    </location>
</feature>
<evidence type="ECO:0000313" key="2">
    <source>
        <dbReference type="EMBL" id="RSK70385.1"/>
    </source>
</evidence>
<dbReference type="AlphaFoldDB" id="A0A428LY85"/>
<dbReference type="Pfam" id="PF14264">
    <property type="entry name" value="Glucos_trans_II"/>
    <property type="match status" value="1"/>
</dbReference>
<organism evidence="2 3">
    <name type="scientific">Enterobacter huaxiensis</name>
    <dbReference type="NCBI Taxonomy" id="2494702"/>
    <lineage>
        <taxon>Bacteria</taxon>
        <taxon>Pseudomonadati</taxon>
        <taxon>Pseudomonadota</taxon>
        <taxon>Gammaproteobacteria</taxon>
        <taxon>Enterobacterales</taxon>
        <taxon>Enterobacteriaceae</taxon>
        <taxon>Enterobacter</taxon>
    </lineage>
</organism>
<feature type="transmembrane region" description="Helical" evidence="1">
    <location>
        <begin position="38"/>
        <end position="61"/>
    </location>
</feature>
<evidence type="ECO:0000256" key="1">
    <source>
        <dbReference type="SAM" id="Phobius"/>
    </source>
</evidence>
<protein>
    <recommendedName>
        <fullName evidence="4">Glucosyl transferase GtrII family protein</fullName>
    </recommendedName>
</protein>
<gene>
    <name evidence="2" type="ORF">EJE24_01005</name>
</gene>
<feature type="transmembrane region" description="Helical" evidence="1">
    <location>
        <begin position="314"/>
        <end position="336"/>
    </location>
</feature>
<keyword evidence="1" id="KW-0812">Transmembrane</keyword>
<feature type="transmembrane region" description="Helical" evidence="1">
    <location>
        <begin position="221"/>
        <end position="244"/>
    </location>
</feature>
<dbReference type="Proteomes" id="UP000276389">
    <property type="component" value="Unassembled WGS sequence"/>
</dbReference>
<dbReference type="EMBL" id="RWHU01000001">
    <property type="protein sequence ID" value="RSK70385.1"/>
    <property type="molecule type" value="Genomic_DNA"/>
</dbReference>
<comment type="caution">
    <text evidence="2">The sequence shown here is derived from an EMBL/GenBank/DDBJ whole genome shotgun (WGS) entry which is preliminary data.</text>
</comment>
<name>A0A428LY85_9ENTR</name>
<reference evidence="2 3" key="1">
    <citation type="submission" date="2018-12" db="EMBL/GenBank/DDBJ databases">
        <title>The Genome Submission of two Enterobacter spp. strains.</title>
        <authorList>
            <person name="Wu W."/>
            <person name="Wei L."/>
            <person name="Feng Y."/>
            <person name="Zong Z."/>
        </authorList>
    </citation>
    <scope>NUCLEOTIDE SEQUENCE [LARGE SCALE GENOMIC DNA]</scope>
    <source>
        <strain evidence="2 3">WCHEHu045002</strain>
    </source>
</reference>
<dbReference type="InterPro" id="IPR025686">
    <property type="entry name" value="Glucos_trans_II"/>
</dbReference>
<evidence type="ECO:0000313" key="3">
    <source>
        <dbReference type="Proteomes" id="UP000276389"/>
    </source>
</evidence>
<feature type="transmembrane region" description="Helical" evidence="1">
    <location>
        <begin position="283"/>
        <end position="302"/>
    </location>
</feature>
<feature type="transmembrane region" description="Helical" evidence="1">
    <location>
        <begin position="342"/>
        <end position="363"/>
    </location>
</feature>
<keyword evidence="1" id="KW-0472">Membrane</keyword>
<keyword evidence="1" id="KW-1133">Transmembrane helix</keyword>
<feature type="transmembrane region" description="Helical" evidence="1">
    <location>
        <begin position="370"/>
        <end position="392"/>
    </location>
</feature>
<proteinExistence type="predicted"/>
<feature type="transmembrane region" description="Helical" evidence="1">
    <location>
        <begin position="127"/>
        <end position="148"/>
    </location>
</feature>